<dbReference type="AlphaFoldDB" id="A0A6J6NEP4"/>
<dbReference type="InterPro" id="IPR005467">
    <property type="entry name" value="His_kinase_dom"/>
</dbReference>
<evidence type="ECO:0000313" key="10">
    <source>
        <dbReference type="EMBL" id="CAB4684596.1"/>
    </source>
</evidence>
<dbReference type="Gene3D" id="3.30.565.10">
    <property type="entry name" value="Histidine kinase-like ATPase, C-terminal domain"/>
    <property type="match status" value="1"/>
</dbReference>
<evidence type="ECO:0000256" key="8">
    <source>
        <dbReference type="SAM" id="Phobius"/>
    </source>
</evidence>
<dbReference type="InterPro" id="IPR011712">
    <property type="entry name" value="Sig_transdc_His_kin_sub3_dim/P"/>
</dbReference>
<dbReference type="EMBL" id="CAEZXR010000002">
    <property type="protein sequence ID" value="CAB4684596.1"/>
    <property type="molecule type" value="Genomic_DNA"/>
</dbReference>
<keyword evidence="8" id="KW-1133">Transmembrane helix</keyword>
<dbReference type="InterPro" id="IPR050482">
    <property type="entry name" value="Sensor_HK_TwoCompSys"/>
</dbReference>
<dbReference type="PANTHER" id="PTHR24421">
    <property type="entry name" value="NITRATE/NITRITE SENSOR PROTEIN NARX-RELATED"/>
    <property type="match status" value="1"/>
</dbReference>
<feature type="transmembrane region" description="Helical" evidence="8">
    <location>
        <begin position="162"/>
        <end position="183"/>
    </location>
</feature>
<name>A0A6J6NEP4_9ZZZZ</name>
<feature type="transmembrane region" description="Helical" evidence="8">
    <location>
        <begin position="99"/>
        <end position="115"/>
    </location>
</feature>
<keyword evidence="7" id="KW-0067">ATP-binding</keyword>
<dbReference type="Pfam" id="PF02518">
    <property type="entry name" value="HATPase_c"/>
    <property type="match status" value="1"/>
</dbReference>
<protein>
    <recommendedName>
        <fullName evidence="2">histidine kinase</fullName>
        <ecNumber evidence="2">2.7.13.3</ecNumber>
    </recommendedName>
</protein>
<keyword evidence="6" id="KW-0418">Kinase</keyword>
<dbReference type="GO" id="GO:0046983">
    <property type="term" value="F:protein dimerization activity"/>
    <property type="evidence" value="ECO:0007669"/>
    <property type="project" value="InterPro"/>
</dbReference>
<dbReference type="CDD" id="cd16917">
    <property type="entry name" value="HATPase_UhpB-NarQ-NarX-like"/>
    <property type="match status" value="1"/>
</dbReference>
<reference evidence="10" key="1">
    <citation type="submission" date="2020-05" db="EMBL/GenBank/DDBJ databases">
        <authorList>
            <person name="Chiriac C."/>
            <person name="Salcher M."/>
            <person name="Ghai R."/>
            <person name="Kavagutti S V."/>
        </authorList>
    </citation>
    <scope>NUCLEOTIDE SEQUENCE</scope>
</reference>
<evidence type="ECO:0000256" key="4">
    <source>
        <dbReference type="ARBA" id="ARBA00022679"/>
    </source>
</evidence>
<evidence type="ECO:0000256" key="2">
    <source>
        <dbReference type="ARBA" id="ARBA00012438"/>
    </source>
</evidence>
<evidence type="ECO:0000256" key="6">
    <source>
        <dbReference type="ARBA" id="ARBA00022777"/>
    </source>
</evidence>
<keyword evidence="5" id="KW-0547">Nucleotide-binding</keyword>
<dbReference type="SMART" id="SM00387">
    <property type="entry name" value="HATPase_c"/>
    <property type="match status" value="1"/>
</dbReference>
<accession>A0A6J6NEP4</accession>
<gene>
    <name evidence="10" type="ORF">UFOPK2579_00044</name>
</gene>
<dbReference type="PROSITE" id="PS50109">
    <property type="entry name" value="HIS_KIN"/>
    <property type="match status" value="1"/>
</dbReference>
<dbReference type="EC" id="2.7.13.3" evidence="2"/>
<comment type="catalytic activity">
    <reaction evidence="1">
        <text>ATP + protein L-histidine = ADP + protein N-phospho-L-histidine.</text>
        <dbReference type="EC" id="2.7.13.3"/>
    </reaction>
</comment>
<evidence type="ECO:0000256" key="3">
    <source>
        <dbReference type="ARBA" id="ARBA00022553"/>
    </source>
</evidence>
<dbReference type="InterPro" id="IPR003594">
    <property type="entry name" value="HATPase_dom"/>
</dbReference>
<dbReference type="InterPro" id="IPR036890">
    <property type="entry name" value="HATPase_C_sf"/>
</dbReference>
<evidence type="ECO:0000259" key="9">
    <source>
        <dbReference type="PROSITE" id="PS50109"/>
    </source>
</evidence>
<dbReference type="GO" id="GO:0005524">
    <property type="term" value="F:ATP binding"/>
    <property type="evidence" value="ECO:0007669"/>
    <property type="project" value="UniProtKB-KW"/>
</dbReference>
<evidence type="ECO:0000256" key="1">
    <source>
        <dbReference type="ARBA" id="ARBA00000085"/>
    </source>
</evidence>
<dbReference type="GO" id="GO:0016020">
    <property type="term" value="C:membrane"/>
    <property type="evidence" value="ECO:0007669"/>
    <property type="project" value="InterPro"/>
</dbReference>
<dbReference type="Pfam" id="PF07730">
    <property type="entry name" value="HisKA_3"/>
    <property type="match status" value="1"/>
</dbReference>
<proteinExistence type="predicted"/>
<keyword evidence="8" id="KW-0472">Membrane</keyword>
<dbReference type="Gene3D" id="1.20.5.1930">
    <property type="match status" value="1"/>
</dbReference>
<keyword evidence="8" id="KW-0812">Transmembrane</keyword>
<dbReference type="GO" id="GO:0000155">
    <property type="term" value="F:phosphorelay sensor kinase activity"/>
    <property type="evidence" value="ECO:0007669"/>
    <property type="project" value="InterPro"/>
</dbReference>
<evidence type="ECO:0000256" key="5">
    <source>
        <dbReference type="ARBA" id="ARBA00022741"/>
    </source>
</evidence>
<evidence type="ECO:0000256" key="7">
    <source>
        <dbReference type="ARBA" id="ARBA00022840"/>
    </source>
</evidence>
<keyword evidence="4" id="KW-0808">Transferase</keyword>
<feature type="transmembrane region" description="Helical" evidence="8">
    <location>
        <begin position="122"/>
        <end position="142"/>
    </location>
</feature>
<organism evidence="10">
    <name type="scientific">freshwater metagenome</name>
    <dbReference type="NCBI Taxonomy" id="449393"/>
    <lineage>
        <taxon>unclassified sequences</taxon>
        <taxon>metagenomes</taxon>
        <taxon>ecological metagenomes</taxon>
    </lineage>
</organism>
<feature type="domain" description="Histidine kinase" evidence="9">
    <location>
        <begin position="328"/>
        <end position="421"/>
    </location>
</feature>
<dbReference type="PANTHER" id="PTHR24421:SF10">
    <property type="entry name" value="NITRATE_NITRITE SENSOR PROTEIN NARQ"/>
    <property type="match status" value="1"/>
</dbReference>
<dbReference type="SUPFAM" id="SSF55874">
    <property type="entry name" value="ATPase domain of HSP90 chaperone/DNA topoisomerase II/histidine kinase"/>
    <property type="match status" value="1"/>
</dbReference>
<feature type="transmembrane region" description="Helical" evidence="8">
    <location>
        <begin position="21"/>
        <end position="38"/>
    </location>
</feature>
<keyword evidence="3" id="KW-0597">Phosphoprotein</keyword>
<sequence>MRAVALDRIWLRPRPSARQRRVDLVGAVLAAAVSLLVVELYRSAFGAEMGWRGVEAYLWFGLGGLVLAGRRSHPLLSLAVQSAIFIVVGERLGVLGATFPIQMILFAGLYAAWAWSRHPRALYAVTAAVLAAMFGWLLFRLLEPGGLPTADQGGRLDPAGSALAYGLMINLVYFLGAIAWGHVAWRGARERMAAEHQTALELALVEQQQARAISEERVRIARDLHDVVAHHVSGMGVQAAGAQRMLSLDPDAAREALGTIAASSRTAVSQMHELVHLLREPGAESSGRAPQPGLEDLALLADTDGQPVVEHRVVGAAFAVPPTTSLSLFRIAQEAITNVRRHAGARHASIVLRYLDTPRAVEVEVVDDGRGASAAVSGSGESGGYGLTGIRERAALHRGETEIGSRPAGGFRVRVRIPVSDA</sequence>